<feature type="compositionally biased region" description="Low complexity" evidence="1">
    <location>
        <begin position="183"/>
        <end position="198"/>
    </location>
</feature>
<dbReference type="InterPro" id="IPR013087">
    <property type="entry name" value="Znf_C2H2_type"/>
</dbReference>
<reference evidence="3 4" key="1">
    <citation type="submission" date="2023-08" db="EMBL/GenBank/DDBJ databases">
        <title>Black Yeasts Isolated from many extreme environments.</title>
        <authorList>
            <person name="Coleine C."/>
            <person name="Stajich J.E."/>
            <person name="Selbmann L."/>
        </authorList>
    </citation>
    <scope>NUCLEOTIDE SEQUENCE [LARGE SCALE GENOMIC DNA]</scope>
    <source>
        <strain evidence="3 4">CCFEE 5910</strain>
    </source>
</reference>
<dbReference type="Proteomes" id="UP001309876">
    <property type="component" value="Unassembled WGS sequence"/>
</dbReference>
<feature type="compositionally biased region" description="Basic and acidic residues" evidence="1">
    <location>
        <begin position="339"/>
        <end position="356"/>
    </location>
</feature>
<feature type="region of interest" description="Disordered" evidence="1">
    <location>
        <begin position="92"/>
        <end position="198"/>
    </location>
</feature>
<feature type="compositionally biased region" description="Polar residues" evidence="1">
    <location>
        <begin position="105"/>
        <end position="121"/>
    </location>
</feature>
<feature type="compositionally biased region" description="Polar residues" evidence="1">
    <location>
        <begin position="1"/>
        <end position="39"/>
    </location>
</feature>
<feature type="compositionally biased region" description="Polar residues" evidence="1">
    <location>
        <begin position="374"/>
        <end position="388"/>
    </location>
</feature>
<gene>
    <name evidence="3" type="ORF">LTR05_005244</name>
</gene>
<feature type="compositionally biased region" description="Basic and acidic residues" evidence="1">
    <location>
        <begin position="1025"/>
        <end position="1048"/>
    </location>
</feature>
<organism evidence="3 4">
    <name type="scientific">Lithohypha guttulata</name>
    <dbReference type="NCBI Taxonomy" id="1690604"/>
    <lineage>
        <taxon>Eukaryota</taxon>
        <taxon>Fungi</taxon>
        <taxon>Dikarya</taxon>
        <taxon>Ascomycota</taxon>
        <taxon>Pezizomycotina</taxon>
        <taxon>Eurotiomycetes</taxon>
        <taxon>Chaetothyriomycetidae</taxon>
        <taxon>Chaetothyriales</taxon>
        <taxon>Trichomeriaceae</taxon>
        <taxon>Lithohypha</taxon>
    </lineage>
</organism>
<feature type="region of interest" description="Disordered" evidence="1">
    <location>
        <begin position="462"/>
        <end position="530"/>
    </location>
</feature>
<feature type="region of interest" description="Disordered" evidence="1">
    <location>
        <begin position="1025"/>
        <end position="1080"/>
    </location>
</feature>
<feature type="region of interest" description="Disordered" evidence="1">
    <location>
        <begin position="568"/>
        <end position="603"/>
    </location>
</feature>
<protein>
    <recommendedName>
        <fullName evidence="2">C2H2-type domain-containing protein</fullName>
    </recommendedName>
</protein>
<evidence type="ECO:0000259" key="2">
    <source>
        <dbReference type="PROSITE" id="PS00028"/>
    </source>
</evidence>
<feature type="region of interest" description="Disordered" evidence="1">
    <location>
        <begin position="1"/>
        <end position="74"/>
    </location>
</feature>
<feature type="region of interest" description="Disordered" evidence="1">
    <location>
        <begin position="339"/>
        <end position="415"/>
    </location>
</feature>
<feature type="compositionally biased region" description="Low complexity" evidence="1">
    <location>
        <begin position="748"/>
        <end position="757"/>
    </location>
</feature>
<feature type="compositionally biased region" description="Polar residues" evidence="1">
    <location>
        <begin position="169"/>
        <end position="182"/>
    </location>
</feature>
<sequence>MSYPSLSNYYGSSAQPPNTDSNAYTSNRSSGAYNYPSSITGSTSGQQVSYGSSGYGYTGQSLYPNNTNIEQDTEGYANSANYKYRRNNQYDHQDSSLNDAYPQNYYGQSNPNNSQHPTQSHAEGLSNLAYASGLDPSTTRSTTSRDTQHHSAVPQHDRTQSPVEMPSRYSVNPPTVSTSYPMQQQASASSSSSQQLAHNAAAALAGAVGRRYPNQQQGKTASPSPNVPNARPSVTDQQPRSTRGNQPGSNPPASARQTHMLNGTTTVQKSNVSSNQANQQQQSTSTKRRNIQQMGSIANLVTAAHEAESGGYAQAPAAPDSAPNFIDPTAVFDPYHRERERRRQEAAARARRKAEEQNQAEVARTQGEAELEQQMPQGDQQKAVNVQKRQAAKETSTSSGKKSKKRKADEMTASISTVAEPASTVVGTGEEAMASEMKSIMEKMKSFQSKDPSLFKKLWNDMRQPGSQAPSNVVQSPSPQVIHQPLPGPTASSDIAANQQTPNRPISTQVSESVERPLNGKRKAAKVGPDGSKLYLNGYSVVVENNAEGLPDLGRFPAERRIRSAKYNRKEKADDNQEVTTEEQLAGSTLSQSENPPPLPAVTASARSFNKKSASAAKAQATPSALQNALGSAASGSTVIDGSGTAKSSSGTVWPLEKRNALTMTAMRVLKANPENANIELAEDDLRKMLENNPSYITLCELLEQRGLKFHRGHFARELLNSVPELKTPTPVANIPPTPTQQLQVAVTTSAEASTPAQPAPTPSQPPYPVPPPGYMIQWHNSPTGQFVPPPPNAQYGQGVLHSSGYGHRPPSSLKTPKSKLPKRPEPVPGSKEAAARKRDFSELVDLTQLTEDENYVVPDKLPQSDDIDSDVEMKGDTFQVFRHQSQAPAGPNQVQTHPGYYPAPEQPVQFNPQYPQVQLQPRKVDNVQDSRNQRTILAKPLDKSEALRKQYYDPKTVARDVLIASGRHPSERPLNVHLAGMLGKHIDLESDVSTFEWDEIDPGGPSVSKVELVDLPATKPRFKLGDRTVRKAKMPVDRTRHPEKEKCPPNALASPSQPQAPSANTQFPKFPKLKNPSGLRHSLLASDAHATPATFDPTRPSHVLPIEPASSAQNGSPEGNVPVVKRRMGRPPGSKNKYPSLKALKEQAAATSATVTINVPQREPTPSRDKFKCKWKKCPTVLHNLDVLRKHIGRVHRPSNDDAANEGYTCWWKKCKFLKQDENGDWITTKAFEHWEEWLKHIERDHITPIAMKYGDGPATAHVDPLIIQRDREAYCADGRHHEVTPMINDKDNGNEHYPRDVLNLTEVTPHDIPKKSLTHEQKTERAAFDAFLRAHGLSADTKAASKEVLRAFEKRKEKMGPGLDRGGCTLVTQEMRETFVQNPGVRQVVAWDA</sequence>
<feature type="compositionally biased region" description="Polar residues" evidence="1">
    <location>
        <begin position="490"/>
        <end position="512"/>
    </location>
</feature>
<proteinExistence type="predicted"/>
<feature type="region of interest" description="Disordered" evidence="1">
    <location>
        <begin position="1092"/>
        <end position="1139"/>
    </location>
</feature>
<feature type="compositionally biased region" description="Low complexity" evidence="1">
    <location>
        <begin position="267"/>
        <end position="285"/>
    </location>
</feature>
<feature type="compositionally biased region" description="Polar residues" evidence="1">
    <location>
        <begin position="62"/>
        <end position="74"/>
    </location>
</feature>
<feature type="compositionally biased region" description="Polar residues" evidence="1">
    <location>
        <begin position="582"/>
        <end position="594"/>
    </location>
</feature>
<feature type="region of interest" description="Disordered" evidence="1">
    <location>
        <begin position="212"/>
        <end position="291"/>
    </location>
</feature>
<feature type="compositionally biased region" description="Polar residues" evidence="1">
    <location>
        <begin position="465"/>
        <end position="481"/>
    </location>
</feature>
<comment type="caution">
    <text evidence="3">The sequence shown here is derived from an EMBL/GenBank/DDBJ whole genome shotgun (WGS) entry which is preliminary data.</text>
</comment>
<feature type="compositionally biased region" description="Low complexity" evidence="1">
    <location>
        <begin position="40"/>
        <end position="52"/>
    </location>
</feature>
<evidence type="ECO:0000313" key="4">
    <source>
        <dbReference type="Proteomes" id="UP001309876"/>
    </source>
</evidence>
<feature type="compositionally biased region" description="Polar residues" evidence="1">
    <location>
        <begin position="1054"/>
        <end position="1068"/>
    </location>
</feature>
<feature type="region of interest" description="Disordered" evidence="1">
    <location>
        <begin position="748"/>
        <end position="837"/>
    </location>
</feature>
<keyword evidence="4" id="KW-1185">Reference proteome</keyword>
<dbReference type="EMBL" id="JAVRRJ010000004">
    <property type="protein sequence ID" value="KAK5085954.1"/>
    <property type="molecule type" value="Genomic_DNA"/>
</dbReference>
<evidence type="ECO:0000256" key="1">
    <source>
        <dbReference type="SAM" id="MobiDB-lite"/>
    </source>
</evidence>
<feature type="compositionally biased region" description="Polar residues" evidence="1">
    <location>
        <begin position="232"/>
        <end position="266"/>
    </location>
</feature>
<evidence type="ECO:0000313" key="3">
    <source>
        <dbReference type="EMBL" id="KAK5085954.1"/>
    </source>
</evidence>
<feature type="compositionally biased region" description="Pro residues" evidence="1">
    <location>
        <begin position="758"/>
        <end position="774"/>
    </location>
</feature>
<feature type="domain" description="C2H2-type" evidence="2">
    <location>
        <begin position="1174"/>
        <end position="1197"/>
    </location>
</feature>
<accession>A0AAN7T0J4</accession>
<dbReference type="PROSITE" id="PS00028">
    <property type="entry name" value="ZINC_FINGER_C2H2_1"/>
    <property type="match status" value="1"/>
</dbReference>
<name>A0AAN7T0J4_9EURO</name>
<feature type="compositionally biased region" description="Polar residues" evidence="1">
    <location>
        <begin position="213"/>
        <end position="224"/>
    </location>
</feature>